<dbReference type="PANTHER" id="PTHR34203">
    <property type="entry name" value="METHYLTRANSFERASE, FKBM FAMILY PROTEIN"/>
    <property type="match status" value="1"/>
</dbReference>
<feature type="domain" description="Methyltransferase FkbM" evidence="1">
    <location>
        <begin position="91"/>
        <end position="251"/>
    </location>
</feature>
<comment type="caution">
    <text evidence="2">The sequence shown here is derived from an EMBL/GenBank/DDBJ whole genome shotgun (WGS) entry which is preliminary data.</text>
</comment>
<proteinExistence type="predicted"/>
<accession>A0A0G0LU28</accession>
<evidence type="ECO:0000313" key="2">
    <source>
        <dbReference type="EMBL" id="KKQ91490.1"/>
    </source>
</evidence>
<gene>
    <name evidence="2" type="ORF">UT17_C0007G0016</name>
</gene>
<name>A0A0G0LU28_9BACT</name>
<keyword evidence="2" id="KW-0808">Transferase</keyword>
<dbReference type="InterPro" id="IPR052514">
    <property type="entry name" value="SAM-dependent_MTase"/>
</dbReference>
<evidence type="ECO:0000313" key="3">
    <source>
        <dbReference type="Proteomes" id="UP000034774"/>
    </source>
</evidence>
<evidence type="ECO:0000259" key="1">
    <source>
        <dbReference type="Pfam" id="PF05050"/>
    </source>
</evidence>
<dbReference type="EMBL" id="LBVU01000007">
    <property type="protein sequence ID" value="KKQ91490.1"/>
    <property type="molecule type" value="Genomic_DNA"/>
</dbReference>
<protein>
    <submittedName>
        <fullName evidence="2">Methyltransferase FkbM family</fullName>
    </submittedName>
</protein>
<dbReference type="Gene3D" id="3.40.50.150">
    <property type="entry name" value="Vaccinia Virus protein VP39"/>
    <property type="match status" value="1"/>
</dbReference>
<dbReference type="AlphaFoldDB" id="A0A0G0LU28"/>
<organism evidence="2 3">
    <name type="scientific">Candidatus Woesebacteria bacterium GW2011_GWB1_39_10</name>
    <dbReference type="NCBI Taxonomy" id="1618572"/>
    <lineage>
        <taxon>Bacteria</taxon>
        <taxon>Candidatus Woeseibacteriota</taxon>
    </lineage>
</organism>
<sequence length="274" mass="31656">MIFILYTFVIDCAHLARMPLRLLTKLQIFLAYLLNTLFLPIAKILDIKTINFLGFSLKGFNFRTLHFLLGEIFVRNDYFFQTDNPKPLIIDCGAEVGFTTSYFKYLFPDSSIYAFEPDSISFNLLQKNITENKFTKTTALNAAVSNYTGKAKFYTSDPGNLRMSLRKDRLMGNEVSVKTIKLSEFIKNKTIDYLKIDIEGHETTVLKDLVRSNAIKKVLQFGIEYHHHISPTDISQFSQFLSLLENNGFKYQLSTRSVQTYNSFQDIMISAYRI</sequence>
<dbReference type="STRING" id="1618572.UT17_C0007G0016"/>
<dbReference type="SUPFAM" id="SSF53335">
    <property type="entry name" value="S-adenosyl-L-methionine-dependent methyltransferases"/>
    <property type="match status" value="1"/>
</dbReference>
<dbReference type="InterPro" id="IPR006342">
    <property type="entry name" value="FkbM_mtfrase"/>
</dbReference>
<dbReference type="NCBIfam" id="TIGR01444">
    <property type="entry name" value="fkbM_fam"/>
    <property type="match status" value="1"/>
</dbReference>
<dbReference type="Pfam" id="PF05050">
    <property type="entry name" value="Methyltransf_21"/>
    <property type="match status" value="1"/>
</dbReference>
<reference evidence="2 3" key="1">
    <citation type="journal article" date="2015" name="Nature">
        <title>rRNA introns, odd ribosomes, and small enigmatic genomes across a large radiation of phyla.</title>
        <authorList>
            <person name="Brown C.T."/>
            <person name="Hug L.A."/>
            <person name="Thomas B.C."/>
            <person name="Sharon I."/>
            <person name="Castelle C.J."/>
            <person name="Singh A."/>
            <person name="Wilkins M.J."/>
            <person name="Williams K.H."/>
            <person name="Banfield J.F."/>
        </authorList>
    </citation>
    <scope>NUCLEOTIDE SEQUENCE [LARGE SCALE GENOMIC DNA]</scope>
</reference>
<keyword evidence="2" id="KW-0489">Methyltransferase</keyword>
<dbReference type="InterPro" id="IPR029063">
    <property type="entry name" value="SAM-dependent_MTases_sf"/>
</dbReference>
<dbReference type="Proteomes" id="UP000034774">
    <property type="component" value="Unassembled WGS sequence"/>
</dbReference>
<dbReference type="GO" id="GO:0032259">
    <property type="term" value="P:methylation"/>
    <property type="evidence" value="ECO:0007669"/>
    <property type="project" value="UniProtKB-KW"/>
</dbReference>
<dbReference type="GO" id="GO:0008168">
    <property type="term" value="F:methyltransferase activity"/>
    <property type="evidence" value="ECO:0007669"/>
    <property type="project" value="UniProtKB-KW"/>
</dbReference>
<dbReference type="PANTHER" id="PTHR34203:SF15">
    <property type="entry name" value="SLL1173 PROTEIN"/>
    <property type="match status" value="1"/>
</dbReference>